<sequence length="311" mass="36279">MLDSNAIFLNLTTRCNLKCAKCWRSQVWGKGQDIDKDVLDKFMDRYANYKGRIIVGSGENLICQHLEYFIDWVNENGIDATILTTALKFDKFIDKKNFFTKNIQWGVTMDGFQQYQVIPIQKGMNIERVKNNLKLIKSKYKDANFYINYTHTKLNLEDTINLINFSSSLNINKFYITQLKLFEGLDDSITKDVKNDFDCGEFKKIMSNAEEVAKEKGIYFYAPLKQRNRKCFDCKDKKFSQIIDVNGDISFCYGRDDAIIGNILDDNGESVWDEHLAELLNNSEKQKEWCSLCHATKTNENGYFYIPKRKN</sequence>
<proteinExistence type="predicted"/>
<evidence type="ECO:0000313" key="2">
    <source>
        <dbReference type="Proteomes" id="UP000718715"/>
    </source>
</evidence>
<gene>
    <name evidence="1" type="ORF">DA092_00820</name>
</gene>
<comment type="caution">
    <text evidence="1">The sequence shown here is derived from an EMBL/GenBank/DDBJ whole genome shotgun (WGS) entry which is preliminary data.</text>
</comment>
<keyword evidence="2" id="KW-1185">Reference proteome</keyword>
<evidence type="ECO:0000313" key="1">
    <source>
        <dbReference type="EMBL" id="TMX78988.1"/>
    </source>
</evidence>
<accession>A0ACD3T6Z1</accession>
<dbReference type="EMBL" id="PZOJ01000001">
    <property type="protein sequence ID" value="TMX78988.1"/>
    <property type="molecule type" value="Genomic_DNA"/>
</dbReference>
<organism evidence="1 2">
    <name type="scientific">Photobacterium damselae</name>
    <dbReference type="NCBI Taxonomy" id="38293"/>
    <lineage>
        <taxon>Bacteria</taxon>
        <taxon>Pseudomonadati</taxon>
        <taxon>Pseudomonadota</taxon>
        <taxon>Gammaproteobacteria</taxon>
        <taxon>Vibrionales</taxon>
        <taxon>Vibrionaceae</taxon>
        <taxon>Photobacterium</taxon>
    </lineage>
</organism>
<dbReference type="Proteomes" id="UP000718715">
    <property type="component" value="Unassembled WGS sequence"/>
</dbReference>
<protein>
    <submittedName>
        <fullName evidence="1">Uncharacterized protein</fullName>
    </submittedName>
</protein>
<name>A0ACD3T6Z1_PHODM</name>
<reference evidence="1" key="1">
    <citation type="submission" date="2018-03" db="EMBL/GenBank/DDBJ databases">
        <title>Genomic characterization of a polymicrobial infection associated with a disease outbreak in Pacific white shrimp (Litopenaeus vannamei).</title>
        <authorList>
            <person name="Turner J.W."/>
            <person name="Bachand P.T."/>
            <person name="Tallman J."/>
            <person name="Elledge N.C."/>
            <person name="Pinnell L.J."/>
            <person name="Laughlin R.C."/>
            <person name="Zimba P.V."/>
        </authorList>
    </citation>
    <scope>NUCLEOTIDE SEQUENCE</scope>
    <source>
        <strain evidence="1">Hep-2b-22</strain>
    </source>
</reference>